<dbReference type="EMBL" id="SNWD01000004">
    <property type="protein sequence ID" value="TDN83794.1"/>
    <property type="molecule type" value="Genomic_DNA"/>
</dbReference>
<feature type="domain" description="UspA" evidence="2">
    <location>
        <begin position="148"/>
        <end position="265"/>
    </location>
</feature>
<organism evidence="3 4">
    <name type="scientific">Stakelama pacifica</name>
    <dbReference type="NCBI Taxonomy" id="517720"/>
    <lineage>
        <taxon>Bacteria</taxon>
        <taxon>Pseudomonadati</taxon>
        <taxon>Pseudomonadota</taxon>
        <taxon>Alphaproteobacteria</taxon>
        <taxon>Sphingomonadales</taxon>
        <taxon>Sphingomonadaceae</taxon>
        <taxon>Stakelama</taxon>
    </lineage>
</organism>
<dbReference type="OrthoDB" id="9804721at2"/>
<gene>
    <name evidence="3" type="ORF">EV664_104280</name>
</gene>
<dbReference type="AlphaFoldDB" id="A0A4R6FSD9"/>
<evidence type="ECO:0000313" key="3">
    <source>
        <dbReference type="EMBL" id="TDN83794.1"/>
    </source>
</evidence>
<dbReference type="CDD" id="cd00293">
    <property type="entry name" value="USP-like"/>
    <property type="match status" value="1"/>
</dbReference>
<proteinExistence type="inferred from homology"/>
<comment type="similarity">
    <text evidence="1">Belongs to the universal stress protein A family.</text>
</comment>
<dbReference type="SUPFAM" id="SSF52402">
    <property type="entry name" value="Adenine nucleotide alpha hydrolases-like"/>
    <property type="match status" value="2"/>
</dbReference>
<reference evidence="3 4" key="1">
    <citation type="submission" date="2019-03" db="EMBL/GenBank/DDBJ databases">
        <title>Genomic Encyclopedia of Type Strains, Phase IV (KMG-IV): sequencing the most valuable type-strain genomes for metagenomic binning, comparative biology and taxonomic classification.</title>
        <authorList>
            <person name="Goeker M."/>
        </authorList>
    </citation>
    <scope>NUCLEOTIDE SEQUENCE [LARGE SCALE GENOMIC DNA]</scope>
    <source>
        <strain evidence="3 4">DSM 25059</strain>
    </source>
</reference>
<protein>
    <submittedName>
        <fullName evidence="3">Nucleotide-binding universal stress UspA family protein</fullName>
    </submittedName>
</protein>
<accession>A0A4R6FSD9</accession>
<evidence type="ECO:0000259" key="2">
    <source>
        <dbReference type="Pfam" id="PF00582"/>
    </source>
</evidence>
<dbReference type="Gene3D" id="3.40.50.12370">
    <property type="match status" value="1"/>
</dbReference>
<dbReference type="InterPro" id="IPR006016">
    <property type="entry name" value="UspA"/>
</dbReference>
<dbReference type="PANTHER" id="PTHR46268">
    <property type="entry name" value="STRESS RESPONSE PROTEIN NHAX"/>
    <property type="match status" value="1"/>
</dbReference>
<dbReference type="PANTHER" id="PTHR46268:SF15">
    <property type="entry name" value="UNIVERSAL STRESS PROTEIN HP_0031"/>
    <property type="match status" value="1"/>
</dbReference>
<evidence type="ECO:0000256" key="1">
    <source>
        <dbReference type="ARBA" id="ARBA00008791"/>
    </source>
</evidence>
<dbReference type="Pfam" id="PF00582">
    <property type="entry name" value="Usp"/>
    <property type="match status" value="1"/>
</dbReference>
<dbReference type="Proteomes" id="UP000295493">
    <property type="component" value="Unassembled WGS sequence"/>
</dbReference>
<keyword evidence="4" id="KW-1185">Reference proteome</keyword>
<comment type="caution">
    <text evidence="3">The sequence shown here is derived from an EMBL/GenBank/DDBJ whole genome shotgun (WGS) entry which is preliminary data.</text>
</comment>
<sequence length="267" mass="28774">MKNILLLVHDDSGQEARLQAALDVTRALSGHLSCVDVALTPAMAEDGFSPALSAVMMDEEIAQEKANRKRIEARLAHEDVLWDCIDASGDPAAALRRGARLCDLIVVNSDLRAFPHPRLSELAGELIVTSGKPVLAVPPDICGLNAFGRAMVAWDGSREAEVALRSAVPLLAHAGGVVLVEVEDGSVKLPAEEAAEYLSRHDIHATVRREPCNGSHAGDILIDRVKADRPDYLVMGGFSRPRFVEALFGGVTRQMFEHSPVPLFLAH</sequence>
<name>A0A4R6FSD9_9SPHN</name>
<evidence type="ECO:0000313" key="4">
    <source>
        <dbReference type="Proteomes" id="UP000295493"/>
    </source>
</evidence>